<sequence>MIGRALNGRYELVGILGVGGMATVWRGVDRVLGRQVAVKVLNGGLADDPRFAERFSREAQHAAMLVHPRIVMVFDSGVDQGTPFIVMELVTGRSLAALLAEQQVLPVERAVGIAAAVCEALSVAHAAGLVHRDIKPGNIMITDDGGVKVVDFGIARAGSSSNLTQTASVLGTAAYLSPEQATASALDGRTDLYAVGCVLTEMLTGATPFTAETPVAIAFKHVSEQPLPPSVRRPGLPPALDGAVLRLLAKNPADRPADAAAARAELLGTVPGLMVGDPTAELLANTAGAATQLLPPVPFSPPSNQPYQPNQLSQPNQLGQPDQQHTTLLPPQPPAATSVMAPIPGPVPAPMRAPAPAPAARPASARGRRKPLVLGALGVAGLAGVTALALTAFDEPAGNAAAAKPAAATAPTTPAGSAATPTQKASPTATSAAPTTPSAPPSAPPAPTQAVPRNQPAALQIQAFRQAVAQAQVGKERDKQAELLRILDTTAARLNEGNPDDAAQELKDAQKVIRDMGKKHAVDVPTYANWNARLSALYATLHTTADFQDD</sequence>
<evidence type="ECO:0000313" key="13">
    <source>
        <dbReference type="Proteomes" id="UP000263377"/>
    </source>
</evidence>
<dbReference type="PANTHER" id="PTHR43289:SF6">
    <property type="entry name" value="SERINE_THREONINE-PROTEIN KINASE NEKL-3"/>
    <property type="match status" value="1"/>
</dbReference>
<evidence type="ECO:0000313" key="12">
    <source>
        <dbReference type="EMBL" id="RGD60363.1"/>
    </source>
</evidence>
<dbReference type="CDD" id="cd14014">
    <property type="entry name" value="STKc_PknB_like"/>
    <property type="match status" value="1"/>
</dbReference>
<evidence type="ECO:0000256" key="6">
    <source>
        <dbReference type="ARBA" id="ARBA00022840"/>
    </source>
</evidence>
<comment type="caution">
    <text evidence="12">The sequence shown here is derived from an EMBL/GenBank/DDBJ whole genome shotgun (WGS) entry which is preliminary data.</text>
</comment>
<keyword evidence="6 9" id="KW-0067">ATP-binding</keyword>
<keyword evidence="2 12" id="KW-0723">Serine/threonine-protein kinase</keyword>
<feature type="compositionally biased region" description="Low complexity" evidence="10">
    <location>
        <begin position="404"/>
        <end position="436"/>
    </location>
</feature>
<reference evidence="12 13" key="1">
    <citation type="submission" date="2018-08" db="EMBL/GenBank/DDBJ databases">
        <title>Diversity &amp; Physiological Properties of Lignin-Decomposing Actinobacteria from Soil.</title>
        <authorList>
            <person name="Roh S.G."/>
            <person name="Kim S.B."/>
        </authorList>
    </citation>
    <scope>NUCLEOTIDE SEQUENCE [LARGE SCALE GENOMIC DNA]</scope>
    <source>
        <strain evidence="12 13">MMS17-GH009</strain>
    </source>
</reference>
<dbReference type="SMART" id="SM00220">
    <property type="entry name" value="S_TKc"/>
    <property type="match status" value="1"/>
</dbReference>
<name>A0A372ZWZ5_9ACTN</name>
<dbReference type="Pfam" id="PF00069">
    <property type="entry name" value="Pkinase"/>
    <property type="match status" value="1"/>
</dbReference>
<evidence type="ECO:0000256" key="7">
    <source>
        <dbReference type="ARBA" id="ARBA00047899"/>
    </source>
</evidence>
<evidence type="ECO:0000256" key="8">
    <source>
        <dbReference type="ARBA" id="ARBA00048679"/>
    </source>
</evidence>
<feature type="compositionally biased region" description="Pro residues" evidence="10">
    <location>
        <begin position="437"/>
        <end position="447"/>
    </location>
</feature>
<evidence type="ECO:0000256" key="9">
    <source>
        <dbReference type="PROSITE-ProRule" id="PRU10141"/>
    </source>
</evidence>
<dbReference type="InterPro" id="IPR000719">
    <property type="entry name" value="Prot_kinase_dom"/>
</dbReference>
<keyword evidence="13" id="KW-1185">Reference proteome</keyword>
<dbReference type="RefSeq" id="WP_117488463.1">
    <property type="nucleotide sequence ID" value="NZ_QVIG01000001.1"/>
</dbReference>
<feature type="compositionally biased region" description="Pro residues" evidence="10">
    <location>
        <begin position="343"/>
        <end position="359"/>
    </location>
</feature>
<comment type="catalytic activity">
    <reaction evidence="8">
        <text>L-seryl-[protein] + ATP = O-phospho-L-seryl-[protein] + ADP + H(+)</text>
        <dbReference type="Rhea" id="RHEA:17989"/>
        <dbReference type="Rhea" id="RHEA-COMP:9863"/>
        <dbReference type="Rhea" id="RHEA-COMP:11604"/>
        <dbReference type="ChEBI" id="CHEBI:15378"/>
        <dbReference type="ChEBI" id="CHEBI:29999"/>
        <dbReference type="ChEBI" id="CHEBI:30616"/>
        <dbReference type="ChEBI" id="CHEBI:83421"/>
        <dbReference type="ChEBI" id="CHEBI:456216"/>
        <dbReference type="EC" id="2.7.11.1"/>
    </reaction>
</comment>
<feature type="compositionally biased region" description="Low complexity" evidence="10">
    <location>
        <begin position="305"/>
        <end position="329"/>
    </location>
</feature>
<keyword evidence="3" id="KW-0808">Transferase</keyword>
<dbReference type="EC" id="2.7.11.1" evidence="1"/>
<gene>
    <name evidence="12" type="ORF">DR950_23525</name>
</gene>
<feature type="region of interest" description="Disordered" evidence="10">
    <location>
        <begin position="404"/>
        <end position="453"/>
    </location>
</feature>
<feature type="domain" description="Protein kinase" evidence="11">
    <location>
        <begin position="10"/>
        <end position="267"/>
    </location>
</feature>
<evidence type="ECO:0000256" key="4">
    <source>
        <dbReference type="ARBA" id="ARBA00022741"/>
    </source>
</evidence>
<dbReference type="GO" id="GO:0045717">
    <property type="term" value="P:negative regulation of fatty acid biosynthetic process"/>
    <property type="evidence" value="ECO:0007669"/>
    <property type="project" value="UniProtKB-ARBA"/>
</dbReference>
<dbReference type="InterPro" id="IPR008271">
    <property type="entry name" value="Ser/Thr_kinase_AS"/>
</dbReference>
<evidence type="ECO:0000259" key="11">
    <source>
        <dbReference type="PROSITE" id="PS50011"/>
    </source>
</evidence>
<dbReference type="InterPro" id="IPR011009">
    <property type="entry name" value="Kinase-like_dom_sf"/>
</dbReference>
<dbReference type="Gene3D" id="3.30.200.20">
    <property type="entry name" value="Phosphorylase Kinase, domain 1"/>
    <property type="match status" value="1"/>
</dbReference>
<keyword evidence="5 12" id="KW-0418">Kinase</keyword>
<proteinExistence type="predicted"/>
<dbReference type="Gene3D" id="1.10.510.10">
    <property type="entry name" value="Transferase(Phosphotransferase) domain 1"/>
    <property type="match status" value="1"/>
</dbReference>
<evidence type="ECO:0000256" key="5">
    <source>
        <dbReference type="ARBA" id="ARBA00022777"/>
    </source>
</evidence>
<dbReference type="InterPro" id="IPR017441">
    <property type="entry name" value="Protein_kinase_ATP_BS"/>
</dbReference>
<dbReference type="PROSITE" id="PS50011">
    <property type="entry name" value="PROTEIN_KINASE_DOM"/>
    <property type="match status" value="1"/>
</dbReference>
<dbReference type="PROSITE" id="PS00108">
    <property type="entry name" value="PROTEIN_KINASE_ST"/>
    <property type="match status" value="1"/>
</dbReference>
<evidence type="ECO:0000256" key="3">
    <source>
        <dbReference type="ARBA" id="ARBA00022679"/>
    </source>
</evidence>
<evidence type="ECO:0000256" key="10">
    <source>
        <dbReference type="SAM" id="MobiDB-lite"/>
    </source>
</evidence>
<protein>
    <recommendedName>
        <fullName evidence="1">non-specific serine/threonine protein kinase</fullName>
        <ecNumber evidence="1">2.7.11.1</ecNumber>
    </recommendedName>
</protein>
<dbReference type="PROSITE" id="PS00107">
    <property type="entry name" value="PROTEIN_KINASE_ATP"/>
    <property type="match status" value="1"/>
</dbReference>
<comment type="catalytic activity">
    <reaction evidence="7">
        <text>L-threonyl-[protein] + ATP = O-phospho-L-threonyl-[protein] + ADP + H(+)</text>
        <dbReference type="Rhea" id="RHEA:46608"/>
        <dbReference type="Rhea" id="RHEA-COMP:11060"/>
        <dbReference type="Rhea" id="RHEA-COMP:11605"/>
        <dbReference type="ChEBI" id="CHEBI:15378"/>
        <dbReference type="ChEBI" id="CHEBI:30013"/>
        <dbReference type="ChEBI" id="CHEBI:30616"/>
        <dbReference type="ChEBI" id="CHEBI:61977"/>
        <dbReference type="ChEBI" id="CHEBI:456216"/>
        <dbReference type="EC" id="2.7.11.1"/>
    </reaction>
</comment>
<feature type="binding site" evidence="9">
    <location>
        <position position="39"/>
    </location>
    <ligand>
        <name>ATP</name>
        <dbReference type="ChEBI" id="CHEBI:30616"/>
    </ligand>
</feature>
<dbReference type="EMBL" id="QVIG01000001">
    <property type="protein sequence ID" value="RGD60363.1"/>
    <property type="molecule type" value="Genomic_DNA"/>
</dbReference>
<dbReference type="GO" id="GO:0004674">
    <property type="term" value="F:protein serine/threonine kinase activity"/>
    <property type="evidence" value="ECO:0007669"/>
    <property type="project" value="UniProtKB-KW"/>
</dbReference>
<dbReference type="FunFam" id="3.30.200.20:FF:000035">
    <property type="entry name" value="Serine/threonine protein kinase Stk1"/>
    <property type="match status" value="1"/>
</dbReference>
<accession>A0A372ZWZ5</accession>
<keyword evidence="4 9" id="KW-0547">Nucleotide-binding</keyword>
<dbReference type="Proteomes" id="UP000263377">
    <property type="component" value="Unassembled WGS sequence"/>
</dbReference>
<dbReference type="SUPFAM" id="SSF56112">
    <property type="entry name" value="Protein kinase-like (PK-like)"/>
    <property type="match status" value="1"/>
</dbReference>
<feature type="region of interest" description="Disordered" evidence="10">
    <location>
        <begin position="293"/>
        <end position="367"/>
    </location>
</feature>
<dbReference type="PANTHER" id="PTHR43289">
    <property type="entry name" value="MITOGEN-ACTIVATED PROTEIN KINASE KINASE KINASE 20-RELATED"/>
    <property type="match status" value="1"/>
</dbReference>
<organism evidence="12 13">
    <name type="scientific">Kitasatospora xanthocidica</name>
    <dbReference type="NCBI Taxonomy" id="83382"/>
    <lineage>
        <taxon>Bacteria</taxon>
        <taxon>Bacillati</taxon>
        <taxon>Actinomycetota</taxon>
        <taxon>Actinomycetes</taxon>
        <taxon>Kitasatosporales</taxon>
        <taxon>Streptomycetaceae</taxon>
        <taxon>Kitasatospora</taxon>
    </lineage>
</organism>
<dbReference type="GO" id="GO:0005524">
    <property type="term" value="F:ATP binding"/>
    <property type="evidence" value="ECO:0007669"/>
    <property type="project" value="UniProtKB-UniRule"/>
</dbReference>
<dbReference type="AlphaFoldDB" id="A0A372ZWZ5"/>
<dbReference type="FunFam" id="1.10.510.10:FF:000021">
    <property type="entry name" value="Serine/threonine protein kinase"/>
    <property type="match status" value="1"/>
</dbReference>
<evidence type="ECO:0000256" key="2">
    <source>
        <dbReference type="ARBA" id="ARBA00022527"/>
    </source>
</evidence>
<feature type="compositionally biased region" description="Pro residues" evidence="10">
    <location>
        <begin position="295"/>
        <end position="304"/>
    </location>
</feature>
<evidence type="ECO:0000256" key="1">
    <source>
        <dbReference type="ARBA" id="ARBA00012513"/>
    </source>
</evidence>